<dbReference type="InterPro" id="IPR018164">
    <property type="entry name" value="Ala-tRNA-synth_IIc_N"/>
</dbReference>
<evidence type="ECO:0000259" key="10">
    <source>
        <dbReference type="PROSITE" id="PS50860"/>
    </source>
</evidence>
<feature type="non-terminal residue" evidence="11">
    <location>
        <position position="334"/>
    </location>
</feature>
<feature type="domain" description="Alanyl-transfer RNA synthetases family profile" evidence="10">
    <location>
        <begin position="1"/>
        <end position="334"/>
    </location>
</feature>
<comment type="similarity">
    <text evidence="1">Belongs to the class-II aminoacyl-tRNA synthetase family.</text>
</comment>
<comment type="caution">
    <text evidence="11">The sequence shown here is derived from an EMBL/GenBank/DDBJ whole genome shotgun (WGS) entry which is preliminary data.</text>
</comment>
<keyword evidence="5" id="KW-0067">ATP-binding</keyword>
<dbReference type="PANTHER" id="PTHR11777">
    <property type="entry name" value="ALANYL-TRNA SYNTHETASE"/>
    <property type="match status" value="1"/>
</dbReference>
<keyword evidence="7" id="KW-0648">Protein biosynthesis</keyword>
<dbReference type="PRINTS" id="PR00980">
    <property type="entry name" value="TRNASYNTHALA"/>
</dbReference>
<organism evidence="11 12">
    <name type="scientific">Acidiferrimicrobium australe</name>
    <dbReference type="NCBI Taxonomy" id="2664430"/>
    <lineage>
        <taxon>Bacteria</taxon>
        <taxon>Bacillati</taxon>
        <taxon>Actinomycetota</taxon>
        <taxon>Acidimicrobiia</taxon>
        <taxon>Acidimicrobiales</taxon>
        <taxon>Acidimicrobiaceae</taxon>
        <taxon>Acidiferrimicrobium</taxon>
    </lineage>
</organism>
<feature type="non-terminal residue" evidence="11">
    <location>
        <position position="1"/>
    </location>
</feature>
<keyword evidence="12" id="KW-1185">Reference proteome</keyword>
<keyword evidence="2" id="KW-0820">tRNA-binding</keyword>
<protein>
    <recommendedName>
        <fullName evidence="9">Alanyl-tRNA synthetase</fullName>
    </recommendedName>
</protein>
<dbReference type="InterPro" id="IPR009000">
    <property type="entry name" value="Transl_B-barrel_sf"/>
</dbReference>
<dbReference type="PROSITE" id="PS50860">
    <property type="entry name" value="AA_TRNA_LIGASE_II_ALA"/>
    <property type="match status" value="1"/>
</dbReference>
<dbReference type="PANTHER" id="PTHR11777:SF9">
    <property type="entry name" value="ALANINE--TRNA LIGASE, CYTOPLASMIC"/>
    <property type="match status" value="1"/>
</dbReference>
<dbReference type="Proteomes" id="UP000437736">
    <property type="component" value="Unassembled WGS sequence"/>
</dbReference>
<dbReference type="EMBL" id="WJHE01001168">
    <property type="protein sequence ID" value="MST34709.1"/>
    <property type="molecule type" value="Genomic_DNA"/>
</dbReference>
<keyword evidence="3 11" id="KW-0436">Ligase</keyword>
<dbReference type="InterPro" id="IPR018162">
    <property type="entry name" value="Ala-tRNA-ligase_IIc_anticod-bd"/>
</dbReference>
<dbReference type="SUPFAM" id="SSF101353">
    <property type="entry name" value="Putative anticodon-binding domain of alanyl-tRNA synthetase (AlaRS)"/>
    <property type="match status" value="1"/>
</dbReference>
<dbReference type="InterPro" id="IPR002318">
    <property type="entry name" value="Ala-tRNA-lgiase_IIc"/>
</dbReference>
<gene>
    <name evidence="11" type="ORF">GHK86_18515</name>
</gene>
<name>A0ABW9QXV8_9ACTN</name>
<reference evidence="11 12" key="1">
    <citation type="submission" date="2019-11" db="EMBL/GenBank/DDBJ databases">
        <title>Acidiferrimicrobium australis gen. nov., sp. nov., an acidophilic and obligately heterotrophic, member of the Actinobacteria that catalyses dissimilatory oxido- reduction of iron isolated from metal-rich acidic water in Chile.</title>
        <authorList>
            <person name="Gonzalez D."/>
            <person name="Huber K."/>
            <person name="Hedrich S."/>
            <person name="Rojas-Villalobos C."/>
            <person name="Quatrini R."/>
            <person name="Dinamarca M.A."/>
            <person name="Schwarz A."/>
            <person name="Canales C."/>
            <person name="Nancucheo I."/>
        </authorList>
    </citation>
    <scope>NUCLEOTIDE SEQUENCE [LARGE SCALE GENOMIC DNA]</scope>
    <source>
        <strain evidence="11 12">USS-CCA1</strain>
    </source>
</reference>
<evidence type="ECO:0000256" key="3">
    <source>
        <dbReference type="ARBA" id="ARBA00022598"/>
    </source>
</evidence>
<dbReference type="SUPFAM" id="SSF50447">
    <property type="entry name" value="Translation proteins"/>
    <property type="match status" value="1"/>
</dbReference>
<evidence type="ECO:0000256" key="1">
    <source>
        <dbReference type="ARBA" id="ARBA00008226"/>
    </source>
</evidence>
<dbReference type="InterPro" id="IPR050058">
    <property type="entry name" value="Ala-tRNA_ligase"/>
</dbReference>
<evidence type="ECO:0000256" key="9">
    <source>
        <dbReference type="ARBA" id="ARBA00032577"/>
    </source>
</evidence>
<dbReference type="Gene3D" id="2.40.30.130">
    <property type="match status" value="1"/>
</dbReference>
<accession>A0ABW9QXV8</accession>
<dbReference type="InterPro" id="IPR018165">
    <property type="entry name" value="Ala-tRNA-synth_IIc_core"/>
</dbReference>
<dbReference type="Pfam" id="PF01411">
    <property type="entry name" value="tRNA-synt_2c"/>
    <property type="match status" value="1"/>
</dbReference>
<sequence>LPKPCVDTGAGMERVLTMLQDVRSIWETDVIRPVIATAEALTGRRYGDDEAVDVALRILADHARSMAFLVSDGVFPTNEDRGYVLRRLIRRAVRFAHQLGVEQPVTAGLVHAVADVMGEAAPDLARNADYVAGVVTREEERFRSTLRSGMSILEAELAEGAALPGAVAFRLHDTFGFPIELTREIAAERGGAVDEEGFRRHLEDQQQRSREQGKGVALLPADRVEAYRALLADHGATRFVGYHATTATGTVLAVLDADAGAGEVEIFLDTTPFYAEGGGQVGDTGVIETDTGRARVLDTTRALPELTRHTAVLEDGELHPGQVASAAIDADRRA</sequence>
<keyword evidence="8" id="KW-0030">Aminoacyl-tRNA synthetase</keyword>
<evidence type="ECO:0000256" key="7">
    <source>
        <dbReference type="ARBA" id="ARBA00022917"/>
    </source>
</evidence>
<proteinExistence type="inferred from homology"/>
<evidence type="ECO:0000256" key="5">
    <source>
        <dbReference type="ARBA" id="ARBA00022840"/>
    </source>
</evidence>
<keyword evidence="4" id="KW-0547">Nucleotide-binding</keyword>
<keyword evidence="6" id="KW-0694">RNA-binding</keyword>
<dbReference type="GO" id="GO:0016874">
    <property type="term" value="F:ligase activity"/>
    <property type="evidence" value="ECO:0007669"/>
    <property type="project" value="UniProtKB-KW"/>
</dbReference>
<evidence type="ECO:0000313" key="11">
    <source>
        <dbReference type="EMBL" id="MST34709.1"/>
    </source>
</evidence>
<evidence type="ECO:0000256" key="8">
    <source>
        <dbReference type="ARBA" id="ARBA00023146"/>
    </source>
</evidence>
<evidence type="ECO:0000256" key="6">
    <source>
        <dbReference type="ARBA" id="ARBA00022884"/>
    </source>
</evidence>
<evidence type="ECO:0000256" key="4">
    <source>
        <dbReference type="ARBA" id="ARBA00022741"/>
    </source>
</evidence>
<evidence type="ECO:0000256" key="2">
    <source>
        <dbReference type="ARBA" id="ARBA00022555"/>
    </source>
</evidence>
<evidence type="ECO:0000313" key="12">
    <source>
        <dbReference type="Proteomes" id="UP000437736"/>
    </source>
</evidence>